<evidence type="ECO:0008006" key="6">
    <source>
        <dbReference type="Google" id="ProtNLM"/>
    </source>
</evidence>
<dbReference type="PANTHER" id="PTHR11592:SF78">
    <property type="entry name" value="GLUTATHIONE PEROXIDASE"/>
    <property type="match status" value="1"/>
</dbReference>
<comment type="similarity">
    <text evidence="1">Belongs to the glutathione peroxidase family.</text>
</comment>
<comment type="caution">
    <text evidence="4">The sequence shown here is derived from an EMBL/GenBank/DDBJ whole genome shotgun (WGS) entry which is preliminary data.</text>
</comment>
<organism evidence="4 5">
    <name type="scientific">Penicillium egyptiacum</name>
    <dbReference type="NCBI Taxonomy" id="1303716"/>
    <lineage>
        <taxon>Eukaryota</taxon>
        <taxon>Fungi</taxon>
        <taxon>Dikarya</taxon>
        <taxon>Ascomycota</taxon>
        <taxon>Pezizomycotina</taxon>
        <taxon>Eurotiomycetes</taxon>
        <taxon>Eurotiomycetidae</taxon>
        <taxon>Eurotiales</taxon>
        <taxon>Aspergillaceae</taxon>
        <taxon>Penicillium</taxon>
    </lineage>
</organism>
<dbReference type="Pfam" id="PF00255">
    <property type="entry name" value="GSHPx"/>
    <property type="match status" value="1"/>
</dbReference>
<name>A0A9W4P4K3_9EURO</name>
<dbReference type="PANTHER" id="PTHR11592">
    <property type="entry name" value="GLUTATHIONE PEROXIDASE"/>
    <property type="match status" value="1"/>
</dbReference>
<dbReference type="PROSITE" id="PS00763">
    <property type="entry name" value="GLUTATHIONE_PEROXID_2"/>
    <property type="match status" value="1"/>
</dbReference>
<dbReference type="InterPro" id="IPR036249">
    <property type="entry name" value="Thioredoxin-like_sf"/>
</dbReference>
<evidence type="ECO:0000256" key="3">
    <source>
        <dbReference type="ARBA" id="ARBA00023002"/>
    </source>
</evidence>
<keyword evidence="5" id="KW-1185">Reference proteome</keyword>
<dbReference type="SUPFAM" id="SSF52833">
    <property type="entry name" value="Thioredoxin-like"/>
    <property type="match status" value="1"/>
</dbReference>
<dbReference type="Gene3D" id="3.40.30.10">
    <property type="entry name" value="Glutaredoxin"/>
    <property type="match status" value="1"/>
</dbReference>
<sequence>MATSKESPFYNFKVLNRNGEEYPLSSKKGKVVLVVNTASKCSFTPQYQGLEYIYRRLWEKYDEDFVILGFPCNQFMQ</sequence>
<proteinExistence type="inferred from homology"/>
<dbReference type="InterPro" id="IPR000889">
    <property type="entry name" value="Glutathione_peroxidase"/>
</dbReference>
<evidence type="ECO:0000313" key="4">
    <source>
        <dbReference type="EMBL" id="CAG8895978.1"/>
    </source>
</evidence>
<dbReference type="EMBL" id="CAJVRC010000853">
    <property type="protein sequence ID" value="CAG8895978.1"/>
    <property type="molecule type" value="Genomic_DNA"/>
</dbReference>
<keyword evidence="3" id="KW-0560">Oxidoreductase</keyword>
<dbReference type="GO" id="GO:0034599">
    <property type="term" value="P:cellular response to oxidative stress"/>
    <property type="evidence" value="ECO:0007669"/>
    <property type="project" value="TreeGrafter"/>
</dbReference>
<dbReference type="AlphaFoldDB" id="A0A9W4P4K3"/>
<dbReference type="GO" id="GO:0004601">
    <property type="term" value="F:peroxidase activity"/>
    <property type="evidence" value="ECO:0007669"/>
    <property type="project" value="UniProtKB-KW"/>
</dbReference>
<gene>
    <name evidence="4" type="ORF">PEGY_LOCUS4313</name>
</gene>
<dbReference type="OrthoDB" id="446890at2759"/>
<keyword evidence="2" id="KW-0575">Peroxidase</keyword>
<dbReference type="InterPro" id="IPR029760">
    <property type="entry name" value="GPX_CS"/>
</dbReference>
<evidence type="ECO:0000313" key="5">
    <source>
        <dbReference type="Proteomes" id="UP001154252"/>
    </source>
</evidence>
<protein>
    <recommendedName>
        <fullName evidence="6">Glutathione peroxidase</fullName>
    </recommendedName>
</protein>
<accession>A0A9W4P4K3</accession>
<evidence type="ECO:0000256" key="2">
    <source>
        <dbReference type="ARBA" id="ARBA00022559"/>
    </source>
</evidence>
<reference evidence="4" key="1">
    <citation type="submission" date="2021-07" db="EMBL/GenBank/DDBJ databases">
        <authorList>
            <person name="Branca A.L. A."/>
        </authorList>
    </citation>
    <scope>NUCLEOTIDE SEQUENCE</scope>
</reference>
<evidence type="ECO:0000256" key="1">
    <source>
        <dbReference type="ARBA" id="ARBA00006926"/>
    </source>
</evidence>
<dbReference type="Proteomes" id="UP001154252">
    <property type="component" value="Unassembled WGS sequence"/>
</dbReference>
<dbReference type="PROSITE" id="PS51355">
    <property type="entry name" value="GLUTATHIONE_PEROXID_3"/>
    <property type="match status" value="1"/>
</dbReference>